<feature type="compositionally biased region" description="Basic residues" evidence="1">
    <location>
        <begin position="24"/>
        <end position="37"/>
    </location>
</feature>
<evidence type="ECO:0000313" key="2">
    <source>
        <dbReference type="EMBL" id="EDP15058.1"/>
    </source>
</evidence>
<organism evidence="2 3">
    <name type="scientific">Enterocloster bolteae (strain ATCC BAA-613 / DSM 15670 / CCUG 46953 / JCM 12243 / WAL 16351)</name>
    <name type="common">Clostridium bolteae</name>
    <dbReference type="NCBI Taxonomy" id="411902"/>
    <lineage>
        <taxon>Bacteria</taxon>
        <taxon>Bacillati</taxon>
        <taxon>Bacillota</taxon>
        <taxon>Clostridia</taxon>
        <taxon>Lachnospirales</taxon>
        <taxon>Lachnospiraceae</taxon>
        <taxon>Enterocloster</taxon>
    </lineage>
</organism>
<comment type="caution">
    <text evidence="2">The sequence shown here is derived from an EMBL/GenBank/DDBJ whole genome shotgun (WGS) entry which is preliminary data.</text>
</comment>
<reference evidence="2 3" key="1">
    <citation type="submission" date="2007-08" db="EMBL/GenBank/DDBJ databases">
        <authorList>
            <person name="Fulton L."/>
            <person name="Clifton S."/>
            <person name="Fulton B."/>
            <person name="Xu J."/>
            <person name="Minx P."/>
            <person name="Pepin K.H."/>
            <person name="Johnson M."/>
            <person name="Thiruvilangam P."/>
            <person name="Bhonagiri V."/>
            <person name="Nash W.E."/>
            <person name="Mardis E.R."/>
            <person name="Wilson R.K."/>
        </authorList>
    </citation>
    <scope>NUCLEOTIDE SEQUENCE [LARGE SCALE GENOMIC DNA]</scope>
    <source>
        <strain evidence="3">ATCC BAA-613 / DSM 15670 / CCUG 46953 / JCM 12243 / WAL 16351</strain>
    </source>
</reference>
<dbReference type="AlphaFoldDB" id="A8RWZ8"/>
<reference evidence="2 3" key="2">
    <citation type="submission" date="2007-09" db="EMBL/GenBank/DDBJ databases">
        <title>Draft genome sequence of Clostridium bolteae (ATCC BAA-613).</title>
        <authorList>
            <person name="Sudarsanam P."/>
            <person name="Ley R."/>
            <person name="Guruge J."/>
            <person name="Turnbaugh P.J."/>
            <person name="Mahowald M."/>
            <person name="Liep D."/>
            <person name="Gordon J."/>
        </authorList>
    </citation>
    <scope>NUCLEOTIDE SEQUENCE [LARGE SCALE GENOMIC DNA]</scope>
    <source>
        <strain evidence="3">ATCC BAA-613 / DSM 15670 / CCUG 46953 / JCM 12243 / WAL 16351</strain>
    </source>
</reference>
<name>A8RWZ8_ENTBW</name>
<dbReference type="Proteomes" id="UP000005396">
    <property type="component" value="Unassembled WGS sequence"/>
</dbReference>
<feature type="region of interest" description="Disordered" evidence="1">
    <location>
        <begin position="1"/>
        <end position="37"/>
    </location>
</feature>
<protein>
    <submittedName>
        <fullName evidence="2">Uncharacterized protein</fullName>
    </submittedName>
</protein>
<evidence type="ECO:0000313" key="3">
    <source>
        <dbReference type="Proteomes" id="UP000005396"/>
    </source>
</evidence>
<dbReference type="HOGENOM" id="CLU_3342196_0_0_9"/>
<gene>
    <name evidence="2" type="ORF">CLOBOL_04750</name>
</gene>
<dbReference type="EMBL" id="ABCC02000037">
    <property type="protein sequence ID" value="EDP15058.1"/>
    <property type="molecule type" value="Genomic_DNA"/>
</dbReference>
<dbReference type="PaxDb" id="411902-CLOBOL_04750"/>
<accession>A8RWZ8</accession>
<evidence type="ECO:0000256" key="1">
    <source>
        <dbReference type="SAM" id="MobiDB-lite"/>
    </source>
</evidence>
<sequence>MGGSGSAGRQPWKRLGVPRAVGRSPHKKPDKKPGGKR</sequence>
<proteinExistence type="predicted"/>